<feature type="compositionally biased region" description="Pro residues" evidence="1">
    <location>
        <begin position="116"/>
        <end position="230"/>
    </location>
</feature>
<evidence type="ECO:0000259" key="2">
    <source>
        <dbReference type="PROSITE" id="PS51485"/>
    </source>
</evidence>
<dbReference type="Gramene" id="OE9A083237T1">
    <property type="protein sequence ID" value="OE9A083237C1"/>
    <property type="gene ID" value="OE9A083237"/>
</dbReference>
<dbReference type="AlphaFoldDB" id="A0A8S0V143"/>
<feature type="domain" description="Phytocyanin" evidence="2">
    <location>
        <begin position="1"/>
        <end position="113"/>
    </location>
</feature>
<evidence type="ECO:0000313" key="3">
    <source>
        <dbReference type="EMBL" id="CAA3023950.1"/>
    </source>
</evidence>
<dbReference type="Gene3D" id="2.60.40.420">
    <property type="entry name" value="Cupredoxins - blue copper proteins"/>
    <property type="match status" value="1"/>
</dbReference>
<accession>A0A8S0V143</accession>
<dbReference type="Proteomes" id="UP000594638">
    <property type="component" value="Unassembled WGS sequence"/>
</dbReference>
<protein>
    <submittedName>
        <fullName evidence="3">Mavicyanin-like</fullName>
    </submittedName>
</protein>
<feature type="region of interest" description="Disordered" evidence="1">
    <location>
        <begin position="110"/>
        <end position="238"/>
    </location>
</feature>
<dbReference type="PRINTS" id="PR01217">
    <property type="entry name" value="PRICHEXTENSN"/>
</dbReference>
<dbReference type="OrthoDB" id="1896188at2759"/>
<dbReference type="InterPro" id="IPR008972">
    <property type="entry name" value="Cupredoxin"/>
</dbReference>
<keyword evidence="4" id="KW-1185">Reference proteome</keyword>
<dbReference type="InterPro" id="IPR003245">
    <property type="entry name" value="Phytocyanin_dom"/>
</dbReference>
<dbReference type="EMBL" id="CACTIH010009099">
    <property type="protein sequence ID" value="CAA3023950.1"/>
    <property type="molecule type" value="Genomic_DNA"/>
</dbReference>
<sequence length="258" mass="27901">MTIGNNQQHSQLELNQKHLKLHRFDGTGIFVIAQMVTSAEDSRIRFTYSVPQENIVELQSLDEFESCDLSNPIKMYTDGLNQIPLETEGNRYFVIGNQENCDNGLKLHVDVKPSETQPPPNPWPEPFPIFSPPTPEPKPFLPPPPEPKPIFPPPVPKPSPPPPSPPPPSPPPPKRSPPPPSPPPPSPPPASPPPPSPPPPKRSPPPPSPPPPKPSPPPPEPKPEPWPVPPSGSTQLNGLSFGLFVGFLLCSLGLSTGL</sequence>
<comment type="caution">
    <text evidence="3">The sequence shown here is derived from an EMBL/GenBank/DDBJ whole genome shotgun (WGS) entry which is preliminary data.</text>
</comment>
<gene>
    <name evidence="3" type="ORF">OLEA9_A083237</name>
</gene>
<dbReference type="GO" id="GO:0009055">
    <property type="term" value="F:electron transfer activity"/>
    <property type="evidence" value="ECO:0007669"/>
    <property type="project" value="InterPro"/>
</dbReference>
<dbReference type="PROSITE" id="PS51485">
    <property type="entry name" value="PHYTOCYANIN"/>
    <property type="match status" value="1"/>
</dbReference>
<evidence type="ECO:0000256" key="1">
    <source>
        <dbReference type="SAM" id="MobiDB-lite"/>
    </source>
</evidence>
<reference evidence="3 4" key="1">
    <citation type="submission" date="2019-12" db="EMBL/GenBank/DDBJ databases">
        <authorList>
            <person name="Alioto T."/>
            <person name="Alioto T."/>
            <person name="Gomez Garrido J."/>
        </authorList>
    </citation>
    <scope>NUCLEOTIDE SEQUENCE [LARGE SCALE GENOMIC DNA]</scope>
</reference>
<proteinExistence type="predicted"/>
<dbReference type="SUPFAM" id="SSF49503">
    <property type="entry name" value="Cupredoxins"/>
    <property type="match status" value="1"/>
</dbReference>
<evidence type="ECO:0000313" key="4">
    <source>
        <dbReference type="Proteomes" id="UP000594638"/>
    </source>
</evidence>
<organism evidence="3 4">
    <name type="scientific">Olea europaea subsp. europaea</name>
    <dbReference type="NCBI Taxonomy" id="158383"/>
    <lineage>
        <taxon>Eukaryota</taxon>
        <taxon>Viridiplantae</taxon>
        <taxon>Streptophyta</taxon>
        <taxon>Embryophyta</taxon>
        <taxon>Tracheophyta</taxon>
        <taxon>Spermatophyta</taxon>
        <taxon>Magnoliopsida</taxon>
        <taxon>eudicotyledons</taxon>
        <taxon>Gunneridae</taxon>
        <taxon>Pentapetalae</taxon>
        <taxon>asterids</taxon>
        <taxon>lamiids</taxon>
        <taxon>Lamiales</taxon>
        <taxon>Oleaceae</taxon>
        <taxon>Oleeae</taxon>
        <taxon>Olea</taxon>
    </lineage>
</organism>
<dbReference type="Pfam" id="PF02298">
    <property type="entry name" value="Cu_bind_like"/>
    <property type="match status" value="1"/>
</dbReference>
<name>A0A8S0V143_OLEEU</name>